<dbReference type="PROSITE" id="PS51257">
    <property type="entry name" value="PROKAR_LIPOPROTEIN"/>
    <property type="match status" value="1"/>
</dbReference>
<comment type="caution">
    <text evidence="9">The sequence shown here is derived from an EMBL/GenBank/DDBJ whole genome shotgun (WGS) entry which is preliminary data.</text>
</comment>
<dbReference type="InterPro" id="IPR001223">
    <property type="entry name" value="Glyco_hydro18_cat"/>
</dbReference>
<evidence type="ECO:0000313" key="10">
    <source>
        <dbReference type="Proteomes" id="UP000029227"/>
    </source>
</evidence>
<dbReference type="EMBL" id="BBMN01000002">
    <property type="protein sequence ID" value="GAL03633.1"/>
    <property type="molecule type" value="Genomic_DNA"/>
</dbReference>
<dbReference type="InterPro" id="IPR017853">
    <property type="entry name" value="GH"/>
</dbReference>
<keyword evidence="3 5" id="KW-0378">Hydrolase</keyword>
<keyword evidence="4 5" id="KW-0326">Glycosidase</keyword>
<dbReference type="SMART" id="SM00636">
    <property type="entry name" value="Glyco_18"/>
    <property type="match status" value="1"/>
</dbReference>
<gene>
    <name evidence="9" type="ORF">JCM19237_6527</name>
</gene>
<dbReference type="PROSITE" id="PS51910">
    <property type="entry name" value="GH18_2"/>
    <property type="match status" value="1"/>
</dbReference>
<organism evidence="9 10">
    <name type="scientific">Photobacterium aphoticum</name>
    <dbReference type="NCBI Taxonomy" id="754436"/>
    <lineage>
        <taxon>Bacteria</taxon>
        <taxon>Pseudomonadati</taxon>
        <taxon>Pseudomonadota</taxon>
        <taxon>Gammaproteobacteria</taxon>
        <taxon>Vibrionales</taxon>
        <taxon>Vibrionaceae</taxon>
        <taxon>Photobacterium</taxon>
    </lineage>
</organism>
<evidence type="ECO:0000313" key="9">
    <source>
        <dbReference type="EMBL" id="GAL03633.1"/>
    </source>
</evidence>
<reference evidence="9 10" key="1">
    <citation type="journal article" date="2014" name="Genome Announc.">
        <title>Draft Genome Sequences of Two Vibrionaceae Species, Vibrio ponticus C121 and Photobacterium aphoticum C119, Isolated as Coral Reef Microbiota.</title>
        <authorList>
            <person name="Al-saari N."/>
            <person name="Meirelles P.M."/>
            <person name="Mino S."/>
            <person name="Suda W."/>
            <person name="Oshima K."/>
            <person name="Hattori M."/>
            <person name="Ohkuma M."/>
            <person name="Thompson F.L."/>
            <person name="Gomez-Gil B."/>
            <person name="Sawabe T."/>
            <person name="Sawabe T."/>
        </authorList>
    </citation>
    <scope>NUCLEOTIDE SEQUENCE [LARGE SCALE GENOMIC DNA]</scope>
    <source>
        <strain evidence="9 10">JCM 19237</strain>
    </source>
</reference>
<dbReference type="STRING" id="754436.JCM19237_6527"/>
<dbReference type="InterPro" id="IPR011583">
    <property type="entry name" value="Chitinase_II/V-like_cat"/>
</dbReference>
<dbReference type="eggNOG" id="COG3325">
    <property type="taxonomic scope" value="Bacteria"/>
</dbReference>
<dbReference type="PANTHER" id="PTHR11177">
    <property type="entry name" value="CHITINASE"/>
    <property type="match status" value="1"/>
</dbReference>
<feature type="chain" id="PRO_5001863093" description="chitinase" evidence="7">
    <location>
        <begin position="19"/>
        <end position="300"/>
    </location>
</feature>
<dbReference type="GO" id="GO:0005975">
    <property type="term" value="P:carbohydrate metabolic process"/>
    <property type="evidence" value="ECO:0007669"/>
    <property type="project" value="InterPro"/>
</dbReference>
<dbReference type="AlphaFoldDB" id="A0A090QN18"/>
<name>A0A090QN18_9GAMM</name>
<feature type="domain" description="GH18" evidence="8">
    <location>
        <begin position="43"/>
        <end position="300"/>
    </location>
</feature>
<proteinExistence type="inferred from homology"/>
<evidence type="ECO:0000256" key="2">
    <source>
        <dbReference type="ARBA" id="ARBA00012729"/>
    </source>
</evidence>
<evidence type="ECO:0000256" key="4">
    <source>
        <dbReference type="ARBA" id="ARBA00023295"/>
    </source>
</evidence>
<protein>
    <recommendedName>
        <fullName evidence="2">chitinase</fullName>
        <ecNumber evidence="2">3.2.1.14</ecNumber>
    </recommendedName>
</protein>
<dbReference type="EC" id="3.2.1.14" evidence="2"/>
<evidence type="ECO:0000256" key="5">
    <source>
        <dbReference type="RuleBase" id="RU000489"/>
    </source>
</evidence>
<dbReference type="PANTHER" id="PTHR11177:SF317">
    <property type="entry name" value="CHITINASE 12-RELATED"/>
    <property type="match status" value="1"/>
</dbReference>
<evidence type="ECO:0000256" key="3">
    <source>
        <dbReference type="ARBA" id="ARBA00022801"/>
    </source>
</evidence>
<dbReference type="Gene3D" id="3.20.20.80">
    <property type="entry name" value="Glycosidases"/>
    <property type="match status" value="1"/>
</dbReference>
<evidence type="ECO:0000256" key="7">
    <source>
        <dbReference type="SAM" id="SignalP"/>
    </source>
</evidence>
<feature type="signal peptide" evidence="7">
    <location>
        <begin position="1"/>
        <end position="18"/>
    </location>
</feature>
<dbReference type="GO" id="GO:0008843">
    <property type="term" value="F:endochitinase activity"/>
    <property type="evidence" value="ECO:0007669"/>
    <property type="project" value="UniProtKB-EC"/>
</dbReference>
<accession>A0A090QN18</accession>
<keyword evidence="7" id="KW-0732">Signal</keyword>
<evidence type="ECO:0000256" key="1">
    <source>
        <dbReference type="ARBA" id="ARBA00000822"/>
    </source>
</evidence>
<dbReference type="PROSITE" id="PS01095">
    <property type="entry name" value="GH18_1"/>
    <property type="match status" value="1"/>
</dbReference>
<dbReference type="InterPro" id="IPR050314">
    <property type="entry name" value="Glycosyl_Hydrlase_18"/>
</dbReference>
<comment type="catalytic activity">
    <reaction evidence="1">
        <text>Random endo-hydrolysis of N-acetyl-beta-D-glucosaminide (1-&gt;4)-beta-linkages in chitin and chitodextrins.</text>
        <dbReference type="EC" id="3.2.1.14"/>
    </reaction>
</comment>
<dbReference type="SUPFAM" id="SSF51445">
    <property type="entry name" value="(Trans)glycosidases"/>
    <property type="match status" value="1"/>
</dbReference>
<dbReference type="Proteomes" id="UP000029227">
    <property type="component" value="Unassembled WGS sequence"/>
</dbReference>
<evidence type="ECO:0000256" key="6">
    <source>
        <dbReference type="RuleBase" id="RU004453"/>
    </source>
</evidence>
<dbReference type="InterPro" id="IPR001579">
    <property type="entry name" value="Glyco_hydro_18_chit_AS"/>
</dbReference>
<evidence type="ECO:0000259" key="8">
    <source>
        <dbReference type="PROSITE" id="PS51910"/>
    </source>
</evidence>
<comment type="similarity">
    <text evidence="6">Belongs to the glycosyl hydrolase 18 family.</text>
</comment>
<sequence length="300" mass="33150">MKLRCVISSLAFPLFLFGCGGGDGDASPNADYKAPTFEQTSGKIVGTYYTSWSNYYGYTPSQIPAGDLTHIYYAFLAPCPGDKPANEMNSADKQLAEVCKGKKVGEAIFADPTAAFGYRNNNGSRYTGDITHLTNLKAAYPHIKVLPSFGGWDLSGPFHDLIKTQAARDRFVSSSIALLEEHPVFDGIDIDWEFPGGDGATNPDNDPDLALTPEEKAFEKQAFTELMKSFRLSLDALGNRTNRHYELTAAVNASPYYINAIDYKNVAQYMDYFLVMTYDFFVTGRMMLGFTRTCMTMVAT</sequence>
<dbReference type="Pfam" id="PF00704">
    <property type="entry name" value="Glyco_hydro_18"/>
    <property type="match status" value="1"/>
</dbReference>
<dbReference type="GO" id="GO:0008061">
    <property type="term" value="F:chitin binding"/>
    <property type="evidence" value="ECO:0007669"/>
    <property type="project" value="InterPro"/>
</dbReference>